<keyword evidence="6" id="KW-0378">Hydrolase</keyword>
<dbReference type="InterPro" id="IPR028883">
    <property type="entry name" value="tRNA_aden_deaminase"/>
</dbReference>
<dbReference type="GO" id="GO:0046872">
    <property type="term" value="F:metal ion binding"/>
    <property type="evidence" value="ECO:0007669"/>
    <property type="project" value="UniProtKB-KW"/>
</dbReference>
<reference evidence="11 12" key="1">
    <citation type="journal article" date="2023" name="Hortic Res">
        <title>Pangenome of water caltrop reveals structural variations and asymmetric subgenome divergence after allopolyploidization.</title>
        <authorList>
            <person name="Zhang X."/>
            <person name="Chen Y."/>
            <person name="Wang L."/>
            <person name="Yuan Y."/>
            <person name="Fang M."/>
            <person name="Shi L."/>
            <person name="Lu R."/>
            <person name="Comes H.P."/>
            <person name="Ma Y."/>
            <person name="Chen Y."/>
            <person name="Huang G."/>
            <person name="Zhou Y."/>
            <person name="Zheng Z."/>
            <person name="Qiu Y."/>
        </authorList>
    </citation>
    <scope>NUCLEOTIDE SEQUENCE [LARGE SCALE GENOMIC DNA]</scope>
    <source>
        <tissue evidence="11">Roots</tissue>
    </source>
</reference>
<dbReference type="CDD" id="cd01285">
    <property type="entry name" value="nucleoside_deaminase"/>
    <property type="match status" value="1"/>
</dbReference>
<protein>
    <recommendedName>
        <fullName evidence="3">tRNA(adenine(34)) deaminase</fullName>
        <ecNumber evidence="3">3.5.4.33</ecNumber>
    </recommendedName>
</protein>
<evidence type="ECO:0000313" key="11">
    <source>
        <dbReference type="EMBL" id="KAK4780875.1"/>
    </source>
</evidence>
<feature type="compositionally biased region" description="Basic and acidic residues" evidence="9">
    <location>
        <begin position="518"/>
        <end position="541"/>
    </location>
</feature>
<evidence type="ECO:0000256" key="2">
    <source>
        <dbReference type="ARBA" id="ARBA00011738"/>
    </source>
</evidence>
<keyword evidence="7" id="KW-0862">Zinc</keyword>
<name>A0AAN7QYH9_9MYRT</name>
<evidence type="ECO:0000256" key="5">
    <source>
        <dbReference type="ARBA" id="ARBA00022723"/>
    </source>
</evidence>
<dbReference type="Proteomes" id="UP001345219">
    <property type="component" value="Chromosome 13"/>
</dbReference>
<comment type="catalytic activity">
    <reaction evidence="8">
        <text>adenosine(34) in tRNA + H2O + H(+) = inosine(34) in tRNA + NH4(+)</text>
        <dbReference type="Rhea" id="RHEA:43168"/>
        <dbReference type="Rhea" id="RHEA-COMP:10373"/>
        <dbReference type="Rhea" id="RHEA-COMP:10374"/>
        <dbReference type="ChEBI" id="CHEBI:15377"/>
        <dbReference type="ChEBI" id="CHEBI:15378"/>
        <dbReference type="ChEBI" id="CHEBI:28938"/>
        <dbReference type="ChEBI" id="CHEBI:74411"/>
        <dbReference type="ChEBI" id="CHEBI:82852"/>
        <dbReference type="EC" id="3.5.4.33"/>
    </reaction>
</comment>
<evidence type="ECO:0000256" key="1">
    <source>
        <dbReference type="ARBA" id="ARBA00001947"/>
    </source>
</evidence>
<organism evidence="11 12">
    <name type="scientific">Trapa incisa</name>
    <dbReference type="NCBI Taxonomy" id="236973"/>
    <lineage>
        <taxon>Eukaryota</taxon>
        <taxon>Viridiplantae</taxon>
        <taxon>Streptophyta</taxon>
        <taxon>Embryophyta</taxon>
        <taxon>Tracheophyta</taxon>
        <taxon>Spermatophyta</taxon>
        <taxon>Magnoliopsida</taxon>
        <taxon>eudicotyledons</taxon>
        <taxon>Gunneridae</taxon>
        <taxon>Pentapetalae</taxon>
        <taxon>rosids</taxon>
        <taxon>malvids</taxon>
        <taxon>Myrtales</taxon>
        <taxon>Lythraceae</taxon>
        <taxon>Trapa</taxon>
    </lineage>
</organism>
<keyword evidence="4" id="KW-0819">tRNA processing</keyword>
<feature type="compositionally biased region" description="Basic and acidic residues" evidence="9">
    <location>
        <begin position="725"/>
        <end position="737"/>
    </location>
</feature>
<dbReference type="EC" id="3.5.4.33" evidence="3"/>
<dbReference type="EMBL" id="JAXIOK010000001">
    <property type="protein sequence ID" value="KAK4780875.1"/>
    <property type="molecule type" value="Genomic_DNA"/>
</dbReference>
<evidence type="ECO:0000256" key="4">
    <source>
        <dbReference type="ARBA" id="ARBA00022694"/>
    </source>
</evidence>
<feature type="compositionally biased region" description="Basic and acidic residues" evidence="9">
    <location>
        <begin position="237"/>
        <end position="257"/>
    </location>
</feature>
<feature type="compositionally biased region" description="Basic and acidic residues" evidence="9">
    <location>
        <begin position="292"/>
        <end position="338"/>
    </location>
</feature>
<feature type="compositionally biased region" description="Polar residues" evidence="9">
    <location>
        <begin position="653"/>
        <end position="662"/>
    </location>
</feature>
<gene>
    <name evidence="11" type="ORF">SAY87_016981</name>
</gene>
<sequence length="1291" mass="143542">MYSSTVLSLRSRGFPSFPFTDHSHSSSADRFDRCGLHFLSSPSASCHCSCCCCCCCHCACCGYTSASVNRLSVTPNTFLYGTRQSSLLQWSASRRLIFAGGDRDGYRVPGYGVGRDTYESSRVNKKMSGEEGSKGGRRRKVVKCMVSEGNGNIRQLSRFDDAEALLSLLSEEVCEESFGGREERNSSFNRVEIESKRIYGSEFSKGRKKNLRSDLRERDSKHKLESVEIESKEECQSCKGKGENGSRQENAKVRKGESSCSSYYSISSSGDLENDPEEVKDENFEGNLLRASNEDSLVKEQSRIQKDRLEEWKRTQRVKEEEVKQQKESTSRSNAEWDWRKKSEKKLVGVSIQETQSTEEFSLVHSKIMKSKVQDSEKVSSSRCKLIGVDEKLDVSANLDARGSSYGHMENQAVNLLESRNKTEKSSDVCRVCGSDLALSSKSEGLLNMTDENMASSVDFVGEIRDDSAISMKRYTGQTSAGVKIQEIDSETASKLQESDTAEVSHRKESKSFTSTSEQEREQQKKLRMDEKIIRQNDKGKSQQFSEFFKSHQNVERPYTSHRKYQEENTNLVSSSVSNSREQNYQVSHEEAYHSKHSREETKDVADNSSYQANVIETASSSQRASEGNIADRRSNITVVVNVGDAVSKSRGESSLTVTKTGSRVEPRRLNKVQSSPAWVPRLGDQAKDQAAKDKGSSKVMLTPPVPQVAVKGPAYREQVGRMDARESKASGERAPELKTNVESGDVREDRLETPVNQLVHEDALDSAQRSDQLSYQVVGEFIEKAHKEFLNSEIQSEASETVLANQTQISSIQFDYGVQVKGGRSQNSSDDSEIKGPSDEIWLETTAFSEEPPNAEAELTEGSLGSGQAIVKRSGRSLWSIIADIVRLPWRSHVETPHSAFELKKKSSSGESVSSEAWFSGREQGSTPLEAITPLQRNQSSSISTRSHLSDKNRLIEEHISSSLNFGSSSASNITSSAYLQKYVGSCEDIKQLESDKTPLPLELVEPLSSSTGVEATDGADEVNLPFDGLMDGFQPHDAKLVTVSGFEAKGVQFKQRKLQINRQVPKDRFDEWEEANNLESEQRKIDEMFMREALVEAKKAADNWEVPAGAVLVQHGKIVARGCNLVEELRDATAHAELICIREASNVLRSWRLADSTLYVTLEPCAMCAGAILQARIDTLVWGAPNKLLGADGSWIRIFPIGEGSSSWATAGNLAPPVHPFHPNMTIRRGVLASECADTMQQFFQLRRKKKEKKPDEPTTPPPSCLPVASHPSKLLNKMQDIFHITFCL</sequence>
<evidence type="ECO:0000256" key="9">
    <source>
        <dbReference type="SAM" id="MobiDB-lite"/>
    </source>
</evidence>
<dbReference type="PANTHER" id="PTHR11079">
    <property type="entry name" value="CYTOSINE DEAMINASE FAMILY MEMBER"/>
    <property type="match status" value="1"/>
</dbReference>
<feature type="domain" description="CMP/dCMP-type deaminase" evidence="10">
    <location>
        <begin position="1086"/>
        <end position="1208"/>
    </location>
</feature>
<dbReference type="Gene3D" id="3.40.140.10">
    <property type="entry name" value="Cytidine Deaminase, domain 2"/>
    <property type="match status" value="1"/>
</dbReference>
<dbReference type="InterPro" id="IPR016193">
    <property type="entry name" value="Cytidine_deaminase-like"/>
</dbReference>
<comment type="subunit">
    <text evidence="2">Homodimer.</text>
</comment>
<evidence type="ECO:0000313" key="12">
    <source>
        <dbReference type="Proteomes" id="UP001345219"/>
    </source>
</evidence>
<dbReference type="PANTHER" id="PTHR11079:SF179">
    <property type="entry name" value="TRNA(ADENINE(34)) DEAMINASE, CHLOROPLASTIC"/>
    <property type="match status" value="1"/>
</dbReference>
<dbReference type="PROSITE" id="PS51747">
    <property type="entry name" value="CYT_DCMP_DEAMINASES_2"/>
    <property type="match status" value="1"/>
</dbReference>
<comment type="cofactor">
    <cofactor evidence="1">
        <name>Zn(2+)</name>
        <dbReference type="ChEBI" id="CHEBI:29105"/>
    </cofactor>
</comment>
<feature type="region of interest" description="Disordered" evidence="9">
    <location>
        <begin position="492"/>
        <end position="545"/>
    </location>
</feature>
<evidence type="ECO:0000256" key="3">
    <source>
        <dbReference type="ARBA" id="ARBA00012740"/>
    </source>
</evidence>
<evidence type="ECO:0000256" key="7">
    <source>
        <dbReference type="ARBA" id="ARBA00022833"/>
    </source>
</evidence>
<keyword evidence="5" id="KW-0479">Metal-binding</keyword>
<dbReference type="GO" id="GO:0009507">
    <property type="term" value="C:chloroplast"/>
    <property type="evidence" value="ECO:0007669"/>
    <property type="project" value="TreeGrafter"/>
</dbReference>
<keyword evidence="12" id="KW-1185">Reference proteome</keyword>
<accession>A0AAN7QYH9</accession>
<feature type="region of interest" description="Disordered" evidence="9">
    <location>
        <begin position="237"/>
        <end position="338"/>
    </location>
</feature>
<dbReference type="FunFam" id="3.40.140.10:FF:000005">
    <property type="entry name" value="tRNA-specific adenosine deaminase"/>
    <property type="match status" value="1"/>
</dbReference>
<proteinExistence type="inferred from homology"/>
<evidence type="ECO:0000256" key="8">
    <source>
        <dbReference type="ARBA" id="ARBA00048045"/>
    </source>
</evidence>
<dbReference type="HAMAP" id="MF_00972">
    <property type="entry name" value="tRNA_aden_deaminase"/>
    <property type="match status" value="1"/>
</dbReference>
<dbReference type="Pfam" id="PF00383">
    <property type="entry name" value="dCMP_cyt_deam_1"/>
    <property type="match status" value="1"/>
</dbReference>
<feature type="region of interest" description="Disordered" evidence="9">
    <location>
        <begin position="651"/>
        <end position="675"/>
    </location>
</feature>
<evidence type="ECO:0000259" key="10">
    <source>
        <dbReference type="PROSITE" id="PS51747"/>
    </source>
</evidence>
<dbReference type="InterPro" id="IPR002125">
    <property type="entry name" value="CMP_dCMP_dom"/>
</dbReference>
<feature type="region of interest" description="Disordered" evidence="9">
    <location>
        <begin position="1250"/>
        <end position="1272"/>
    </location>
</feature>
<dbReference type="GO" id="GO:0002100">
    <property type="term" value="P:tRNA wobble adenosine to inosine editing"/>
    <property type="evidence" value="ECO:0007669"/>
    <property type="project" value="InterPro"/>
</dbReference>
<evidence type="ECO:0000256" key="6">
    <source>
        <dbReference type="ARBA" id="ARBA00022801"/>
    </source>
</evidence>
<comment type="caution">
    <text evidence="11">The sequence shown here is derived from an EMBL/GenBank/DDBJ whole genome shotgun (WGS) entry which is preliminary data.</text>
</comment>
<dbReference type="GO" id="GO:0052717">
    <property type="term" value="F:tRNA-specific adenosine-34 deaminase activity"/>
    <property type="evidence" value="ECO:0007669"/>
    <property type="project" value="UniProtKB-EC"/>
</dbReference>
<dbReference type="SUPFAM" id="SSF53927">
    <property type="entry name" value="Cytidine deaminase-like"/>
    <property type="match status" value="1"/>
</dbReference>
<feature type="region of interest" description="Disordered" evidence="9">
    <location>
        <begin position="725"/>
        <end position="747"/>
    </location>
</feature>
<feature type="compositionally biased region" description="Low complexity" evidence="9">
    <location>
        <begin position="258"/>
        <end position="269"/>
    </location>
</feature>